<feature type="coiled-coil region" evidence="1">
    <location>
        <begin position="121"/>
        <end position="155"/>
    </location>
</feature>
<organism evidence="3 4">
    <name type="scientific">Fraxinus pennsylvanica</name>
    <dbReference type="NCBI Taxonomy" id="56036"/>
    <lineage>
        <taxon>Eukaryota</taxon>
        <taxon>Viridiplantae</taxon>
        <taxon>Streptophyta</taxon>
        <taxon>Embryophyta</taxon>
        <taxon>Tracheophyta</taxon>
        <taxon>Spermatophyta</taxon>
        <taxon>Magnoliopsida</taxon>
        <taxon>eudicotyledons</taxon>
        <taxon>Gunneridae</taxon>
        <taxon>Pentapetalae</taxon>
        <taxon>asterids</taxon>
        <taxon>lamiids</taxon>
        <taxon>Lamiales</taxon>
        <taxon>Oleaceae</taxon>
        <taxon>Oleeae</taxon>
        <taxon>Fraxinus</taxon>
    </lineage>
</organism>
<evidence type="ECO:0000256" key="1">
    <source>
        <dbReference type="SAM" id="Coils"/>
    </source>
</evidence>
<evidence type="ECO:0000256" key="2">
    <source>
        <dbReference type="SAM" id="MobiDB-lite"/>
    </source>
</evidence>
<dbReference type="PANTHER" id="PTHR35099:SF2">
    <property type="entry name" value="OS02G0182700 PROTEIN"/>
    <property type="match status" value="1"/>
</dbReference>
<keyword evidence="1" id="KW-0175">Coiled coil</keyword>
<keyword evidence="4" id="KW-1185">Reference proteome</keyword>
<feature type="region of interest" description="Disordered" evidence="2">
    <location>
        <begin position="26"/>
        <end position="120"/>
    </location>
</feature>
<evidence type="ECO:0000313" key="4">
    <source>
        <dbReference type="Proteomes" id="UP000834106"/>
    </source>
</evidence>
<dbReference type="PANTHER" id="PTHR35099">
    <property type="entry name" value="OS02G0182700 PROTEIN"/>
    <property type="match status" value="1"/>
</dbReference>
<dbReference type="Proteomes" id="UP000834106">
    <property type="component" value="Chromosome 23"/>
</dbReference>
<sequence length="251" mass="27813">MSGDEEWVKAAMIDDTMVVDVLVRLNQSQRAPPPESIKQLKWSVRQRRSRPKPANGASPTTPLSWSGGGGTSLSCGCGDHEESSHSPPPPPPPKLAHHKRSKVNNINEKSTIKRSRKKKTLTELKEEEYLLLKERRELEREISASRVNLEKQRATNESLKRIKMEMQPIPEQGPTVVSEPTISGQVQEKIASCRPIFPSAPPPVVPNDFVGLQLPTSDDFPEPQVAAAPVVKFMLPDLNITFDEESGCEVS</sequence>
<dbReference type="AlphaFoldDB" id="A0AAD2AFF7"/>
<accession>A0AAD2AFF7</accession>
<evidence type="ECO:0000313" key="3">
    <source>
        <dbReference type="EMBL" id="CAI9786799.1"/>
    </source>
</evidence>
<dbReference type="EMBL" id="OU503058">
    <property type="protein sequence ID" value="CAI9786799.1"/>
    <property type="molecule type" value="Genomic_DNA"/>
</dbReference>
<reference evidence="3" key="1">
    <citation type="submission" date="2023-05" db="EMBL/GenBank/DDBJ databases">
        <authorList>
            <person name="Huff M."/>
        </authorList>
    </citation>
    <scope>NUCLEOTIDE SEQUENCE</scope>
</reference>
<gene>
    <name evidence="3" type="ORF">FPE_LOCUS34229</name>
</gene>
<proteinExistence type="predicted"/>
<protein>
    <submittedName>
        <fullName evidence="3">Uncharacterized protein</fullName>
    </submittedName>
</protein>
<name>A0AAD2AFF7_9LAMI</name>